<name>A0A848RSL8_9ACTO</name>
<proteinExistence type="predicted"/>
<evidence type="ECO:0000313" key="5">
    <source>
        <dbReference type="Proteomes" id="UP000255284"/>
    </source>
</evidence>
<accession>A0A848RSL8</accession>
<dbReference type="AlphaFoldDB" id="A0A848RSL8"/>
<organism evidence="3 6">
    <name type="scientific">Mobiluncus mulieris</name>
    <dbReference type="NCBI Taxonomy" id="2052"/>
    <lineage>
        <taxon>Bacteria</taxon>
        <taxon>Bacillati</taxon>
        <taxon>Actinomycetota</taxon>
        <taxon>Actinomycetes</taxon>
        <taxon>Actinomycetales</taxon>
        <taxon>Actinomycetaceae</taxon>
        <taxon>Mobiluncus</taxon>
    </lineage>
</organism>
<sequence length="88" mass="9684">MREGGAKPRAAASAQTPHEAASPKSLLTPTFHWNTNQKPELKTQLMGINPTFIALTRNKEAADLDRLAAISLIVLLVIPQLLLYQDYC</sequence>
<reference evidence="4 5" key="1">
    <citation type="submission" date="2018-06" db="EMBL/GenBank/DDBJ databases">
        <authorList>
            <consortium name="Pathogen Informatics"/>
            <person name="Doyle S."/>
        </authorList>
    </citation>
    <scope>NUCLEOTIDE SEQUENCE [LARGE SCALE GENOMIC DNA]</scope>
    <source>
        <strain evidence="4 5">NCTC11819</strain>
    </source>
</reference>
<protein>
    <submittedName>
        <fullName evidence="3">Uncharacterized protein</fullName>
    </submittedName>
</protein>
<reference evidence="3 6" key="2">
    <citation type="submission" date="2020-04" db="EMBL/GenBank/DDBJ databases">
        <title>Antimicrobial susceptibility and clonality of vaginal-derived multi-drug resistant Mobiluncus isolates in China.</title>
        <authorList>
            <person name="Zhang X."/>
        </authorList>
    </citation>
    <scope>NUCLEOTIDE SEQUENCE [LARGE SCALE GENOMIC DNA]</scope>
    <source>
        <strain evidence="3 6">7</strain>
    </source>
</reference>
<dbReference type="EMBL" id="JABCUV010000004">
    <property type="protein sequence ID" value="NMW93076.1"/>
    <property type="molecule type" value="Genomic_DNA"/>
</dbReference>
<evidence type="ECO:0000256" key="2">
    <source>
        <dbReference type="SAM" id="Phobius"/>
    </source>
</evidence>
<evidence type="ECO:0000256" key="1">
    <source>
        <dbReference type="SAM" id="MobiDB-lite"/>
    </source>
</evidence>
<evidence type="ECO:0000313" key="3">
    <source>
        <dbReference type="EMBL" id="NMW93076.1"/>
    </source>
</evidence>
<comment type="caution">
    <text evidence="3">The sequence shown here is derived from an EMBL/GenBank/DDBJ whole genome shotgun (WGS) entry which is preliminary data.</text>
</comment>
<dbReference type="Proteomes" id="UP000582487">
    <property type="component" value="Unassembled WGS sequence"/>
</dbReference>
<keyword evidence="2" id="KW-0472">Membrane</keyword>
<gene>
    <name evidence="3" type="ORF">HHJ74_05110</name>
    <name evidence="4" type="ORF">NCTC11819_01140</name>
</gene>
<dbReference type="Proteomes" id="UP000255284">
    <property type="component" value="Unassembled WGS sequence"/>
</dbReference>
<dbReference type="RefSeq" id="WP_004016138.1">
    <property type="nucleotide sequence ID" value="NZ_CAMUNX010000002.1"/>
</dbReference>
<evidence type="ECO:0000313" key="6">
    <source>
        <dbReference type="Proteomes" id="UP000582487"/>
    </source>
</evidence>
<feature type="region of interest" description="Disordered" evidence="1">
    <location>
        <begin position="1"/>
        <end position="32"/>
    </location>
</feature>
<dbReference type="EMBL" id="UGGQ01000006">
    <property type="protein sequence ID" value="STO16571.1"/>
    <property type="molecule type" value="Genomic_DNA"/>
</dbReference>
<keyword evidence="2" id="KW-0812">Transmembrane</keyword>
<dbReference type="GeneID" id="61168788"/>
<feature type="transmembrane region" description="Helical" evidence="2">
    <location>
        <begin position="67"/>
        <end position="84"/>
    </location>
</feature>
<evidence type="ECO:0000313" key="4">
    <source>
        <dbReference type="EMBL" id="STO16571.1"/>
    </source>
</evidence>
<keyword evidence="2" id="KW-1133">Transmembrane helix</keyword>